<accession>A0A2P8DF23</accession>
<keyword evidence="2" id="KW-1185">Reference proteome</keyword>
<evidence type="ECO:0000313" key="1">
    <source>
        <dbReference type="EMBL" id="PSK95825.1"/>
    </source>
</evidence>
<dbReference type="AlphaFoldDB" id="A0A2P8DF23"/>
<comment type="caution">
    <text evidence="1">The sequence shown here is derived from an EMBL/GenBank/DDBJ whole genome shotgun (WGS) entry which is preliminary data.</text>
</comment>
<dbReference type="EMBL" id="PYGE01000028">
    <property type="protein sequence ID" value="PSK95825.1"/>
    <property type="molecule type" value="Genomic_DNA"/>
</dbReference>
<organism evidence="1 2">
    <name type="scientific">Haloactinopolyspora alba</name>
    <dbReference type="NCBI Taxonomy" id="648780"/>
    <lineage>
        <taxon>Bacteria</taxon>
        <taxon>Bacillati</taxon>
        <taxon>Actinomycetota</taxon>
        <taxon>Actinomycetes</taxon>
        <taxon>Jiangellales</taxon>
        <taxon>Jiangellaceae</taxon>
        <taxon>Haloactinopolyspora</taxon>
    </lineage>
</organism>
<proteinExistence type="predicted"/>
<protein>
    <submittedName>
        <fullName evidence="1">Uncharacterized protein</fullName>
    </submittedName>
</protein>
<reference evidence="1 2" key="1">
    <citation type="submission" date="2018-03" db="EMBL/GenBank/DDBJ databases">
        <title>Genomic Encyclopedia of Archaeal and Bacterial Type Strains, Phase II (KMG-II): from individual species to whole genera.</title>
        <authorList>
            <person name="Goeker M."/>
        </authorList>
    </citation>
    <scope>NUCLEOTIDE SEQUENCE [LARGE SCALE GENOMIC DNA]</scope>
    <source>
        <strain evidence="1 2">DSM 45211</strain>
    </source>
</reference>
<name>A0A2P8DF23_9ACTN</name>
<dbReference type="Proteomes" id="UP000243528">
    <property type="component" value="Unassembled WGS sequence"/>
</dbReference>
<sequence>MTRLAQLPPPVRAAIGAALLVDGWHPCPGECGTTVSPGHVGCRACWLRVPRHERAPLTAAFRNRTRDFNTFRRAEQTAADLIRRYATQEQP</sequence>
<evidence type="ECO:0000313" key="2">
    <source>
        <dbReference type="Proteomes" id="UP000243528"/>
    </source>
</evidence>
<dbReference type="RefSeq" id="WP_106539821.1">
    <property type="nucleotide sequence ID" value="NZ_PYGE01000028.1"/>
</dbReference>
<gene>
    <name evidence="1" type="ORF">CLV30_12877</name>
</gene>